<dbReference type="FunFam" id="3.30.1370.10:FF:000005">
    <property type="entry name" value="poly(RC)-binding protein 2 isoform X1"/>
    <property type="match status" value="1"/>
</dbReference>
<keyword evidence="6" id="KW-0732">Signal</keyword>
<evidence type="ECO:0000256" key="6">
    <source>
        <dbReference type="ARBA" id="ARBA00022729"/>
    </source>
</evidence>
<accession>A0A8K1G5W1</accession>
<dbReference type="Proteomes" id="UP000796761">
    <property type="component" value="Unassembled WGS sequence"/>
</dbReference>
<keyword evidence="3" id="KW-0963">Cytoplasm</keyword>
<comment type="subunit">
    <text evidence="16">Trimers composed of three different chains: alpha 1(VI), alpha 2(VI), and alpha 3(VI).</text>
</comment>
<evidence type="ECO:0000256" key="4">
    <source>
        <dbReference type="ARBA" id="ARBA00022525"/>
    </source>
</evidence>
<keyword evidence="7" id="KW-0677">Repeat</keyword>
<dbReference type="FunFam" id="3.40.50.410:FF:000050">
    <property type="entry name" value="Collagen, type VI, alpha 1"/>
    <property type="match status" value="1"/>
</dbReference>
<dbReference type="InterPro" id="IPR004088">
    <property type="entry name" value="KH_dom_type_1"/>
</dbReference>
<evidence type="ECO:0000259" key="20">
    <source>
        <dbReference type="PROSITE" id="PS50234"/>
    </source>
</evidence>
<dbReference type="FunFam" id="3.30.1370.10:FF:000002">
    <property type="entry name" value="poly(RC)-binding protein 2 isoform X1"/>
    <property type="match status" value="1"/>
</dbReference>
<keyword evidence="10" id="KW-0176">Collagen</keyword>
<feature type="compositionally biased region" description="Low complexity" evidence="19">
    <location>
        <begin position="729"/>
        <end position="745"/>
    </location>
</feature>
<dbReference type="CDD" id="cd22522">
    <property type="entry name" value="KH-I_PCBP3_rpt3"/>
    <property type="match status" value="1"/>
</dbReference>
<comment type="subcellular location">
    <subcellularLocation>
        <location evidence="1">Cytoplasm</location>
    </subcellularLocation>
    <subcellularLocation>
        <location evidence="2">Secreted</location>
        <location evidence="2">Extracellular space</location>
        <location evidence="2">Extracellular matrix</location>
    </subcellularLocation>
</comment>
<dbReference type="SUPFAM" id="SSF54791">
    <property type="entry name" value="Eukaryotic type KH-domain (KH-domain type I)"/>
    <property type="match status" value="3"/>
</dbReference>
<dbReference type="FunFam" id="3.40.50.410:FF:000026">
    <property type="entry name" value="Collagen, type VI, alpha 1"/>
    <property type="match status" value="1"/>
</dbReference>
<comment type="similarity">
    <text evidence="15">Belongs to the type VI collagen family.</text>
</comment>
<dbReference type="GO" id="GO:0009888">
    <property type="term" value="P:tissue development"/>
    <property type="evidence" value="ECO:0007669"/>
    <property type="project" value="UniProtKB-ARBA"/>
</dbReference>
<feature type="domain" description="VWFA" evidence="20">
    <location>
        <begin position="339"/>
        <end position="535"/>
    </location>
</feature>
<dbReference type="PROSITE" id="PS50084">
    <property type="entry name" value="KH_TYPE_1"/>
    <property type="match status" value="3"/>
</dbReference>
<evidence type="ECO:0000256" key="10">
    <source>
        <dbReference type="ARBA" id="ARBA00023119"/>
    </source>
</evidence>
<keyword evidence="12" id="KW-0325">Glycoprotein</keyword>
<dbReference type="Pfam" id="PF00013">
    <property type="entry name" value="KH_1"/>
    <property type="match status" value="3"/>
</dbReference>
<dbReference type="PRINTS" id="PR00453">
    <property type="entry name" value="VWFADOMAIN"/>
</dbReference>
<dbReference type="InterPro" id="IPR004087">
    <property type="entry name" value="KH_dom"/>
</dbReference>
<evidence type="ECO:0000256" key="2">
    <source>
        <dbReference type="ARBA" id="ARBA00004498"/>
    </source>
</evidence>
<protein>
    <recommendedName>
        <fullName evidence="17">Collagen alpha-1(VI) chain</fullName>
    </recommendedName>
</protein>
<dbReference type="InterPro" id="IPR002035">
    <property type="entry name" value="VWF_A"/>
</dbReference>
<feature type="domain" description="VWFA" evidence="20">
    <location>
        <begin position="915"/>
        <end position="1102"/>
    </location>
</feature>
<feature type="compositionally biased region" description="Low complexity" evidence="19">
    <location>
        <begin position="757"/>
        <end position="768"/>
    </location>
</feature>
<keyword evidence="11" id="KW-0238">DNA-binding</keyword>
<dbReference type="CDD" id="cd01480">
    <property type="entry name" value="vWA_collagen_alpha_1-VI-type"/>
    <property type="match status" value="3"/>
</dbReference>
<evidence type="ECO:0000256" key="5">
    <source>
        <dbReference type="ARBA" id="ARBA00022530"/>
    </source>
</evidence>
<dbReference type="GO" id="GO:0030154">
    <property type="term" value="P:cell differentiation"/>
    <property type="evidence" value="ECO:0007669"/>
    <property type="project" value="UniProtKB-ARBA"/>
</dbReference>
<evidence type="ECO:0000256" key="17">
    <source>
        <dbReference type="ARBA" id="ARBA00073987"/>
    </source>
</evidence>
<feature type="compositionally biased region" description="Pro residues" evidence="19">
    <location>
        <begin position="879"/>
        <end position="890"/>
    </location>
</feature>
<name>A0A8K1G5W1_9PASS</name>
<evidence type="ECO:0000256" key="15">
    <source>
        <dbReference type="ARBA" id="ARBA00044000"/>
    </source>
</evidence>
<evidence type="ECO:0000256" key="16">
    <source>
        <dbReference type="ARBA" id="ARBA00065069"/>
    </source>
</evidence>
<dbReference type="InterPro" id="IPR036612">
    <property type="entry name" value="KH_dom_type_1_sf"/>
</dbReference>
<organism evidence="21 22">
    <name type="scientific">Zosterops borbonicus</name>
    <dbReference type="NCBI Taxonomy" id="364589"/>
    <lineage>
        <taxon>Eukaryota</taxon>
        <taxon>Metazoa</taxon>
        <taxon>Chordata</taxon>
        <taxon>Craniata</taxon>
        <taxon>Vertebrata</taxon>
        <taxon>Euteleostomi</taxon>
        <taxon>Archelosauria</taxon>
        <taxon>Archosauria</taxon>
        <taxon>Dinosauria</taxon>
        <taxon>Saurischia</taxon>
        <taxon>Theropoda</taxon>
        <taxon>Coelurosauria</taxon>
        <taxon>Aves</taxon>
        <taxon>Neognathae</taxon>
        <taxon>Neoaves</taxon>
        <taxon>Telluraves</taxon>
        <taxon>Australaves</taxon>
        <taxon>Passeriformes</taxon>
        <taxon>Sylvioidea</taxon>
        <taxon>Zosteropidae</taxon>
        <taxon>Zosterops</taxon>
    </lineage>
</organism>
<dbReference type="GO" id="GO:0007155">
    <property type="term" value="P:cell adhesion"/>
    <property type="evidence" value="ECO:0007669"/>
    <property type="project" value="UniProtKB-KW"/>
</dbReference>
<keyword evidence="22" id="KW-1185">Reference proteome</keyword>
<dbReference type="InterPro" id="IPR008160">
    <property type="entry name" value="Collagen"/>
</dbReference>
<dbReference type="GO" id="GO:0009653">
    <property type="term" value="P:anatomical structure morphogenesis"/>
    <property type="evidence" value="ECO:0007669"/>
    <property type="project" value="UniProtKB-ARBA"/>
</dbReference>
<dbReference type="FunFam" id="3.40.50.410:FF:000060">
    <property type="entry name" value="Collagen, type VI, alpha 1"/>
    <property type="match status" value="1"/>
</dbReference>
<dbReference type="GO" id="GO:0005783">
    <property type="term" value="C:endoplasmic reticulum"/>
    <property type="evidence" value="ECO:0007669"/>
    <property type="project" value="UniProtKB-ARBA"/>
</dbReference>
<dbReference type="Gene3D" id="3.30.1370.10">
    <property type="entry name" value="K Homology domain, type 1"/>
    <property type="match status" value="3"/>
</dbReference>
<dbReference type="Pfam" id="PF00092">
    <property type="entry name" value="VWA"/>
    <property type="match status" value="3"/>
</dbReference>
<dbReference type="FunFam" id="3.30.1370.10:FF:000003">
    <property type="entry name" value="poly(RC)-binding protein 2 isoform X1"/>
    <property type="match status" value="1"/>
</dbReference>
<dbReference type="SMART" id="SM00322">
    <property type="entry name" value="KH"/>
    <property type="match status" value="3"/>
</dbReference>
<dbReference type="Pfam" id="PF01391">
    <property type="entry name" value="Collagen"/>
    <property type="match status" value="3"/>
</dbReference>
<dbReference type="GO" id="GO:0003677">
    <property type="term" value="F:DNA binding"/>
    <property type="evidence" value="ECO:0007669"/>
    <property type="project" value="UniProtKB-KW"/>
</dbReference>
<dbReference type="GO" id="GO:0005589">
    <property type="term" value="C:collagen type VI trimer"/>
    <property type="evidence" value="ECO:0007669"/>
    <property type="project" value="UniProtKB-ARBA"/>
</dbReference>
<evidence type="ECO:0000256" key="1">
    <source>
        <dbReference type="ARBA" id="ARBA00004496"/>
    </source>
</evidence>
<evidence type="ECO:0000256" key="13">
    <source>
        <dbReference type="ARBA" id="ARBA00023278"/>
    </source>
</evidence>
<evidence type="ECO:0000256" key="11">
    <source>
        <dbReference type="ARBA" id="ARBA00023125"/>
    </source>
</evidence>
<dbReference type="EMBL" id="SWJQ01000586">
    <property type="protein sequence ID" value="TRZ12479.1"/>
    <property type="molecule type" value="Genomic_DNA"/>
</dbReference>
<evidence type="ECO:0000256" key="19">
    <source>
        <dbReference type="SAM" id="MobiDB-lite"/>
    </source>
</evidence>
<dbReference type="PROSITE" id="PS50234">
    <property type="entry name" value="VWFA"/>
    <property type="match status" value="3"/>
</dbReference>
<evidence type="ECO:0000256" key="3">
    <source>
        <dbReference type="ARBA" id="ARBA00022490"/>
    </source>
</evidence>
<keyword evidence="5" id="KW-0272">Extracellular matrix</keyword>
<gene>
    <name evidence="21" type="ORF">HGM15179_014628</name>
</gene>
<dbReference type="InterPro" id="IPR052229">
    <property type="entry name" value="Collagen-VI/PIF"/>
</dbReference>
<dbReference type="GO" id="GO:0003723">
    <property type="term" value="F:RNA binding"/>
    <property type="evidence" value="ECO:0007669"/>
    <property type="project" value="UniProtKB-UniRule"/>
</dbReference>
<proteinExistence type="inferred from homology"/>
<feature type="compositionally biased region" description="Low complexity" evidence="19">
    <location>
        <begin position="697"/>
        <end position="708"/>
    </location>
</feature>
<feature type="compositionally biased region" description="Basic and acidic residues" evidence="19">
    <location>
        <begin position="601"/>
        <end position="634"/>
    </location>
</feature>
<evidence type="ECO:0000256" key="12">
    <source>
        <dbReference type="ARBA" id="ARBA00023180"/>
    </source>
</evidence>
<dbReference type="InterPro" id="IPR036465">
    <property type="entry name" value="vWFA_dom_sf"/>
</dbReference>
<keyword evidence="13" id="KW-0379">Hydroxylation</keyword>
<dbReference type="PANTHER" id="PTHR22588">
    <property type="entry name" value="VWFA DOMAIN-CONTAINING PROTEIN"/>
    <property type="match status" value="1"/>
</dbReference>
<dbReference type="CDD" id="cd22516">
    <property type="entry name" value="KH-I_PCBP3_rpt1"/>
    <property type="match status" value="1"/>
</dbReference>
<dbReference type="CDD" id="cd22519">
    <property type="entry name" value="KH-I_PCBP3_rpt2"/>
    <property type="match status" value="1"/>
</dbReference>
<dbReference type="Gene3D" id="3.40.50.410">
    <property type="entry name" value="von Willebrand factor, type A domain"/>
    <property type="match status" value="3"/>
</dbReference>
<feature type="region of interest" description="Disordered" evidence="19">
    <location>
        <begin position="550"/>
        <end position="890"/>
    </location>
</feature>
<feature type="compositionally biased region" description="Pro residues" evidence="19">
    <location>
        <begin position="555"/>
        <end position="564"/>
    </location>
</feature>
<evidence type="ECO:0000313" key="22">
    <source>
        <dbReference type="Proteomes" id="UP000796761"/>
    </source>
</evidence>
<keyword evidence="8 18" id="KW-0694">RNA-binding</keyword>
<evidence type="ECO:0000256" key="8">
    <source>
        <dbReference type="ARBA" id="ARBA00022884"/>
    </source>
</evidence>
<evidence type="ECO:0000256" key="14">
    <source>
        <dbReference type="ARBA" id="ARBA00043858"/>
    </source>
</evidence>
<sequence>MESKVSEGGLNVTLTIRLLMHGKEVGSIIGKKGETVKKMREESGARINISEGNCPERIVTITGPTDAIFKAFAMIAYKFEEDITNSMSNSTATSKPPVTLRLVVPASQCGSLIGKGGSKIKEIRESTGAQVQVAGDMLPNSTERAVTISGTPDAIIQCVKQICVVMLESPPKGATIPYRPKPASTPVIFAGGQAYTIQGQYAIPHPDQLTKLHQLAMQQTPFTPLGQTTPAFPGEKLPLHSSEEAQNLMGQSSGLDASPPASTHELTIPNDLIGCIIGRQGTKINEIRQMSGAQIKIANATEGSSERHITITGTPANISLAQYLINASDVLRAEDCPVDLFFILDTSESVALRVKPFGDLVTQVKDFTNRFIDKLTQRYYRCDRNLVWNAGALHYSDEVVLIKSLTPMPSGQNELKNRVSAVNYIGKGTYTDCAIKRGIEELLIGGSHHKENKYLIVVTDGHPLEGYKEPCGGLDDAANEAKLLGIKVFSVAISPNHLDQRLNIIATDHAYRRNFTATSLKPTREIDVEETIDTIIDMIKLNTEQSCCSFECQPPRGPPGPPGDPGHEGERGKPGLPGQKGEAGDPGRPGDMGPVGYQGMKGDKGSRGEKGSRGAKGAKGEKGRRGIDGIDGMKGEAGYPGLPGCKGSPGFDGAQGLPGPKGDPGAFGPKGAKGEPGNDGKPGRQGIPGNPGEKGAPGNRGEPGPTGETGDEGALGEDGPPGERGSNGERGPPGSPGDRGPRGQPGEPGPPGDQGREGPLGPPGDQGEPGPPGPKGYRGDDGPPGSEGPKGLPGAPGLPGDPGLMGEKGEDGPPGNGTIGFTGAPGQPGDRGNPGINGTKGYVGPKGDEGEAGDPGNDNLTPGPSGIKGVKGHRGREGPPGPPGPVGPPGPDECEILDIIMKMCSCCECTCGPVDLLFVLDSSESIGLQNFQIAKDFIIKVIDRLSKDERVKFEAGESRVGVVQYSHDNTQELVAMGDANIDNIGALKQAVKNLQWIAGGTYTGEALQFTKDNLLRRFTSDKRVAIVITDGRSDTLRDPTPLNSLCDVTPVVSLGIGDIFRNPPNPDHLNDIACLSRPTRPGLSIQRDNYAELLDDTFLQNITSYVCQEKKCPDYTCPITFTGPADITMLVDSSTSVGSKNFETTKKFVKRLAGRFLEASKPADDSVRISVVQYSGRNQQKVEAQFQYNYTVIAKAIDNMEFMNDATDVNSALQFITELYRRSARAVAKKRVLVFSDGHSQGITARAIERAVQDAQQADIEIYVLAVGSQANEPNIRVLVTGKSADYDVAYGERHLFRVPDYTSLLRGVFYQTVSRKIAVD</sequence>
<evidence type="ECO:0000313" key="21">
    <source>
        <dbReference type="EMBL" id="TRZ12479.1"/>
    </source>
</evidence>
<comment type="caution">
    <text evidence="21">The sequence shown here is derived from an EMBL/GenBank/DDBJ whole genome shotgun (WGS) entry which is preliminary data.</text>
</comment>
<evidence type="ECO:0000256" key="9">
    <source>
        <dbReference type="ARBA" id="ARBA00022889"/>
    </source>
</evidence>
<dbReference type="SMART" id="SM00327">
    <property type="entry name" value="VWA"/>
    <property type="match status" value="3"/>
</dbReference>
<dbReference type="PANTHER" id="PTHR22588:SF17">
    <property type="entry name" value="COLLAGEN TYPE VI ALPHA 1 CHAIN"/>
    <property type="match status" value="1"/>
</dbReference>
<dbReference type="OrthoDB" id="8889285at2759"/>
<feature type="domain" description="VWFA" evidence="20">
    <location>
        <begin position="1126"/>
        <end position="1314"/>
    </location>
</feature>
<evidence type="ECO:0000256" key="18">
    <source>
        <dbReference type="PROSITE-ProRule" id="PRU00117"/>
    </source>
</evidence>
<reference evidence="21" key="1">
    <citation type="submission" date="2019-04" db="EMBL/GenBank/DDBJ databases">
        <title>Genome assembly of Zosterops borbonicus 15179.</title>
        <authorList>
            <person name="Leroy T."/>
            <person name="Anselmetti Y."/>
            <person name="Tilak M.-K."/>
            <person name="Nabholz B."/>
        </authorList>
    </citation>
    <scope>NUCLEOTIDE SEQUENCE</scope>
    <source>
        <strain evidence="21">HGM_15179</strain>
        <tissue evidence="21">Muscle</tissue>
    </source>
</reference>
<evidence type="ECO:0000256" key="7">
    <source>
        <dbReference type="ARBA" id="ARBA00022737"/>
    </source>
</evidence>
<feature type="compositionally biased region" description="Basic and acidic residues" evidence="19">
    <location>
        <begin position="672"/>
        <end position="682"/>
    </location>
</feature>
<keyword evidence="9" id="KW-0130">Cell adhesion</keyword>
<keyword evidence="4" id="KW-0964">Secreted</keyword>
<comment type="function">
    <text evidence="14">Collagen VI acts as a cell-binding protein.</text>
</comment>
<dbReference type="SUPFAM" id="SSF53300">
    <property type="entry name" value="vWA-like"/>
    <property type="match status" value="3"/>
</dbReference>